<proteinExistence type="predicted"/>
<gene>
    <name evidence="1" type="ORF">DWW04_17515</name>
</gene>
<dbReference type="EMBL" id="QRZL01000022">
    <property type="protein sequence ID" value="RGV72777.1"/>
    <property type="molecule type" value="Genomic_DNA"/>
</dbReference>
<dbReference type="Proteomes" id="UP000283678">
    <property type="component" value="Unassembled WGS sequence"/>
</dbReference>
<dbReference type="RefSeq" id="WP_118429303.1">
    <property type="nucleotide sequence ID" value="NZ_QRZL01000022.1"/>
</dbReference>
<reference evidence="1 2" key="1">
    <citation type="submission" date="2018-08" db="EMBL/GenBank/DDBJ databases">
        <title>A genome reference for cultivated species of the human gut microbiota.</title>
        <authorList>
            <person name="Zou Y."/>
            <person name="Xue W."/>
            <person name="Luo G."/>
        </authorList>
    </citation>
    <scope>NUCLEOTIDE SEQUENCE [LARGE SCALE GENOMIC DNA]</scope>
    <source>
        <strain evidence="1 2">AF14-1AC</strain>
    </source>
</reference>
<dbReference type="AlphaFoldDB" id="A0A412YYQ1"/>
<organism evidence="1 2">
    <name type="scientific">Phocaeicola dorei</name>
    <dbReference type="NCBI Taxonomy" id="357276"/>
    <lineage>
        <taxon>Bacteria</taxon>
        <taxon>Pseudomonadati</taxon>
        <taxon>Bacteroidota</taxon>
        <taxon>Bacteroidia</taxon>
        <taxon>Bacteroidales</taxon>
        <taxon>Bacteroidaceae</taxon>
        <taxon>Phocaeicola</taxon>
    </lineage>
</organism>
<evidence type="ECO:0000313" key="1">
    <source>
        <dbReference type="EMBL" id="RGV72777.1"/>
    </source>
</evidence>
<evidence type="ECO:0000313" key="2">
    <source>
        <dbReference type="Proteomes" id="UP000283678"/>
    </source>
</evidence>
<accession>A0A412YYQ1</accession>
<name>A0A412YYQ1_9BACT</name>
<comment type="caution">
    <text evidence="1">The sequence shown here is derived from an EMBL/GenBank/DDBJ whole genome shotgun (WGS) entry which is preliminary data.</text>
</comment>
<sequence>MKDEIIHFLEKNLIGKILFTDKVTYTLGNGKLEGIYNDQMTFSNLVKTENGFKFNMTTLTHELIYNLDEKGARTTVAKDYTGTSVFCYELAVRKSTNQLTGYMYCVSTTVQDQTMEAVVCGIFDVIFTGKELSWRENQLLYRDNPIEEDKYKPVAFDSKVRIYLNEGKVVYEYLPTLWDVNPRTLEKRLSKDDYPPYISKEV</sequence>
<protein>
    <submittedName>
        <fullName evidence="1">Uncharacterized protein</fullName>
    </submittedName>
</protein>